<comment type="caution">
    <text evidence="8">The sequence shown here is derived from an EMBL/GenBank/DDBJ whole genome shotgun (WGS) entry which is preliminary data.</text>
</comment>
<dbReference type="GO" id="GO:0000160">
    <property type="term" value="P:phosphorelay signal transduction system"/>
    <property type="evidence" value="ECO:0007669"/>
    <property type="project" value="UniProtKB-KW"/>
</dbReference>
<keyword evidence="5" id="KW-0902">Two-component regulatory system</keyword>
<evidence type="ECO:0000313" key="8">
    <source>
        <dbReference type="EMBL" id="TQM65064.1"/>
    </source>
</evidence>
<dbReference type="CDD" id="cd16917">
    <property type="entry name" value="HATPase_UhpB-NarQ-NarX-like"/>
    <property type="match status" value="1"/>
</dbReference>
<proteinExistence type="predicted"/>
<protein>
    <recommendedName>
        <fullName evidence="2">histidine kinase</fullName>
        <ecNumber evidence="2">2.7.13.3</ecNumber>
    </recommendedName>
</protein>
<organism evidence="8 9">
    <name type="scientific">Humibacillus xanthopallidus</name>
    <dbReference type="NCBI Taxonomy" id="412689"/>
    <lineage>
        <taxon>Bacteria</taxon>
        <taxon>Bacillati</taxon>
        <taxon>Actinomycetota</taxon>
        <taxon>Actinomycetes</taxon>
        <taxon>Micrococcales</taxon>
        <taxon>Intrasporangiaceae</taxon>
        <taxon>Humibacillus</taxon>
    </lineage>
</organism>
<feature type="compositionally biased region" description="Basic and acidic residues" evidence="6">
    <location>
        <begin position="491"/>
        <end position="513"/>
    </location>
</feature>
<evidence type="ECO:0000313" key="9">
    <source>
        <dbReference type="Proteomes" id="UP000316747"/>
    </source>
</evidence>
<feature type="transmembrane region" description="Helical" evidence="7">
    <location>
        <begin position="12"/>
        <end position="28"/>
    </location>
</feature>
<dbReference type="AlphaFoldDB" id="A0A543I392"/>
<dbReference type="InterPro" id="IPR050482">
    <property type="entry name" value="Sensor_HK_TwoCompSys"/>
</dbReference>
<feature type="transmembrane region" description="Helical" evidence="7">
    <location>
        <begin position="98"/>
        <end position="115"/>
    </location>
</feature>
<dbReference type="GO" id="GO:0004673">
    <property type="term" value="F:protein histidine kinase activity"/>
    <property type="evidence" value="ECO:0007669"/>
    <property type="project" value="UniProtKB-EC"/>
</dbReference>
<dbReference type="Gene3D" id="3.30.565.10">
    <property type="entry name" value="Histidine kinase-like ATPase, C-terminal domain"/>
    <property type="match status" value="1"/>
</dbReference>
<gene>
    <name evidence="8" type="ORF">FBY41_1447</name>
</gene>
<feature type="transmembrane region" description="Helical" evidence="7">
    <location>
        <begin position="127"/>
        <end position="150"/>
    </location>
</feature>
<evidence type="ECO:0000256" key="7">
    <source>
        <dbReference type="SAM" id="Phobius"/>
    </source>
</evidence>
<keyword evidence="7" id="KW-0812">Transmembrane</keyword>
<comment type="catalytic activity">
    <reaction evidence="1">
        <text>ATP + protein L-histidine = ADP + protein N-phospho-L-histidine.</text>
        <dbReference type="EC" id="2.7.13.3"/>
    </reaction>
</comment>
<sequence>MARIGLLQAVDLLVGAVVIGAGLASMRFGRSARLMLLVGATWLVGSLLSAAVFLHRGPLVHLHLTYPTGHSRRRYVTVVVVTAYALGVAEALMPTPALTLALALLVAAAAIDVFVRTTGPARKAGRPALAAALGFSTVLVTSALNQMLAWDIDQPVLLAYDAVVAGAVVVLAADLRWGRWTESTLSDLVADLGATSDTSGLSGRLQRALGDPSLTVGYWIPQRAAYVDDHSEEIDPPPQDDDRTATYIDDAGRRVAVLVHDRALLEDPQLVCGVATAARLAMTNARMLADVRSRVDELTQSRRRIVAAVDDERERIADELGGGAQRRLGRVADLLDHVATPGLSGNQNLTRVRAEVMRAQEDLTRFVQGVRPAALVEGGLDAAVRDMAGHFPFPVDVQVDVGRLPDALEGALLFFCSEAVTNVAKHARASRCRVLITTEPELIIARVDDDGIGGADAAGSGLIGLTDRIETTGGRLVVTSPTDGGTILEARVPRSDHAAKHTDSGHLTREPKRQPKGAEGLSLEQPAHLETVAKRGSQGLGPHVDG</sequence>
<evidence type="ECO:0000256" key="5">
    <source>
        <dbReference type="ARBA" id="ARBA00023012"/>
    </source>
</evidence>
<evidence type="ECO:0000256" key="3">
    <source>
        <dbReference type="ARBA" id="ARBA00022679"/>
    </source>
</evidence>
<dbReference type="SUPFAM" id="SSF55874">
    <property type="entry name" value="ATPase domain of HSP90 chaperone/DNA topoisomerase II/histidine kinase"/>
    <property type="match status" value="1"/>
</dbReference>
<dbReference type="EMBL" id="VFPM01000001">
    <property type="protein sequence ID" value="TQM65064.1"/>
    <property type="molecule type" value="Genomic_DNA"/>
</dbReference>
<feature type="region of interest" description="Disordered" evidence="6">
    <location>
        <begin position="480"/>
        <end position="546"/>
    </location>
</feature>
<keyword evidence="9" id="KW-1185">Reference proteome</keyword>
<evidence type="ECO:0000256" key="6">
    <source>
        <dbReference type="SAM" id="MobiDB-lite"/>
    </source>
</evidence>
<keyword evidence="4" id="KW-0418">Kinase</keyword>
<evidence type="ECO:0000256" key="2">
    <source>
        <dbReference type="ARBA" id="ARBA00012438"/>
    </source>
</evidence>
<feature type="transmembrane region" description="Helical" evidence="7">
    <location>
        <begin position="34"/>
        <end position="54"/>
    </location>
</feature>
<keyword evidence="3" id="KW-0808">Transferase</keyword>
<keyword evidence="7" id="KW-1133">Transmembrane helix</keyword>
<reference evidence="8 9" key="1">
    <citation type="submission" date="2019-06" db="EMBL/GenBank/DDBJ databases">
        <title>Genome sequencing of plant associated microbes to promote plant fitness in Sorghum bicolor and Oryza sativa.</title>
        <authorList>
            <person name="Coleman-Derr D."/>
        </authorList>
    </citation>
    <scope>NUCLEOTIDE SEQUENCE [LARGE SCALE GENOMIC DNA]</scope>
    <source>
        <strain evidence="8 9">KV-663</strain>
    </source>
</reference>
<evidence type="ECO:0000256" key="1">
    <source>
        <dbReference type="ARBA" id="ARBA00000085"/>
    </source>
</evidence>
<accession>A0A543I392</accession>
<dbReference type="PANTHER" id="PTHR24421:SF10">
    <property type="entry name" value="NITRATE_NITRITE SENSOR PROTEIN NARQ"/>
    <property type="match status" value="1"/>
</dbReference>
<dbReference type="Proteomes" id="UP000316747">
    <property type="component" value="Unassembled WGS sequence"/>
</dbReference>
<dbReference type="EC" id="2.7.13.3" evidence="2"/>
<keyword evidence="7" id="KW-0472">Membrane</keyword>
<dbReference type="PANTHER" id="PTHR24421">
    <property type="entry name" value="NITRATE/NITRITE SENSOR PROTEIN NARX-RELATED"/>
    <property type="match status" value="1"/>
</dbReference>
<evidence type="ECO:0000256" key="4">
    <source>
        <dbReference type="ARBA" id="ARBA00022777"/>
    </source>
</evidence>
<dbReference type="InterPro" id="IPR036890">
    <property type="entry name" value="HATPase_C_sf"/>
</dbReference>
<name>A0A543I392_9MICO</name>